<feature type="region of interest" description="Disordered" evidence="1">
    <location>
        <begin position="94"/>
        <end position="114"/>
    </location>
</feature>
<gene>
    <name evidence="2" type="ORF">FCALED_LOCUS8722</name>
</gene>
<evidence type="ECO:0000313" key="2">
    <source>
        <dbReference type="EMBL" id="CAG8603835.1"/>
    </source>
</evidence>
<dbReference type="Proteomes" id="UP000789570">
    <property type="component" value="Unassembled WGS sequence"/>
</dbReference>
<proteinExistence type="predicted"/>
<organism evidence="2 3">
    <name type="scientific">Funneliformis caledonium</name>
    <dbReference type="NCBI Taxonomy" id="1117310"/>
    <lineage>
        <taxon>Eukaryota</taxon>
        <taxon>Fungi</taxon>
        <taxon>Fungi incertae sedis</taxon>
        <taxon>Mucoromycota</taxon>
        <taxon>Glomeromycotina</taxon>
        <taxon>Glomeromycetes</taxon>
        <taxon>Glomerales</taxon>
        <taxon>Glomeraceae</taxon>
        <taxon>Funneliformis</taxon>
    </lineage>
</organism>
<evidence type="ECO:0000256" key="1">
    <source>
        <dbReference type="SAM" id="MobiDB-lite"/>
    </source>
</evidence>
<dbReference type="AlphaFoldDB" id="A0A9N9CL24"/>
<protein>
    <submittedName>
        <fullName evidence="2">7670_t:CDS:1</fullName>
    </submittedName>
</protein>
<keyword evidence="3" id="KW-1185">Reference proteome</keyword>
<reference evidence="2" key="1">
    <citation type="submission" date="2021-06" db="EMBL/GenBank/DDBJ databases">
        <authorList>
            <person name="Kallberg Y."/>
            <person name="Tangrot J."/>
            <person name="Rosling A."/>
        </authorList>
    </citation>
    <scope>NUCLEOTIDE SEQUENCE</scope>
    <source>
        <strain evidence="2">UK204</strain>
    </source>
</reference>
<name>A0A9N9CL24_9GLOM</name>
<comment type="caution">
    <text evidence="2">The sequence shown here is derived from an EMBL/GenBank/DDBJ whole genome shotgun (WGS) entry which is preliminary data.</text>
</comment>
<feature type="region of interest" description="Disordered" evidence="1">
    <location>
        <begin position="54"/>
        <end position="75"/>
    </location>
</feature>
<accession>A0A9N9CL24</accession>
<evidence type="ECO:0000313" key="3">
    <source>
        <dbReference type="Proteomes" id="UP000789570"/>
    </source>
</evidence>
<sequence>MKNNRPDPTNNKDLCLDINQDVKFNDFITSNNELKPSNPKSNYTFTIDRDTLINNAEETKHAKRTGSNKTPQPLNSLAMQRNIEVFGKDFKSFPEKQQEEELKEKAEQKTRKKL</sequence>
<dbReference type="EMBL" id="CAJVPQ010002643">
    <property type="protein sequence ID" value="CAG8603835.1"/>
    <property type="molecule type" value="Genomic_DNA"/>
</dbReference>